<dbReference type="PROSITE" id="PS00108">
    <property type="entry name" value="PROTEIN_KINASE_ST"/>
    <property type="match status" value="1"/>
</dbReference>
<sequence length="574" mass="61447">MTVPPSSQVAPLPNNLPFRVVSRTIGQGAYASIRKAIPLHATKPVIAIKFVNKEHAFGTGRLSAKQLLTEISLHRHLGKHTNVIQFLAHGEDPGWTWIAMELAEGGDLFDKIEADQGVGEDVAHFYFSQLVNAVGYMHSKGVAHRDLKPENMLLSGEGDLKLADFGLAALFRNDQGQSRLCKGVCGSPPYMAPEVVGGKRPPGATQGGVPRKDVLERGYAPDAADIWSCGVVLFVLLAGNTPWDEPTPRSYEFAAYVSAKGRPGGAGYADEELWWRLPAGALSLLRGMLKLDPAARFGLDEVRTHPWFTRENPHLSPAGTAANPVGLATQMLESLRIDFSADPTTMPLSQQEQRRRVAAAADAMDIDDGAARFASTQPETPLQDMAFDWERPARADALHGISASQPASGAGTGAGPRGGASTSRAPLLLDGLANDPSLSQFMATPSVPESLTQAARRFRDIVPAHSLARFLSGAAPALLLATLAAALHRLGVPVPPETAAAARAEALRAQGEAWIRVKTVDGRQQGLNGNVVVETVGDGVWEVRFLKAKGDPLEWRRFFKKVAVLCKDVVLLPG</sequence>
<protein>
    <recommendedName>
        <fullName evidence="1">non-specific serine/threonine protein kinase</fullName>
        <ecNumber evidence="1">2.7.11.1</ecNumber>
    </recommendedName>
</protein>
<comment type="catalytic activity">
    <reaction evidence="8">
        <text>L-seryl-[protein] + ATP = O-phospho-L-seryl-[protein] + ADP + H(+)</text>
        <dbReference type="Rhea" id="RHEA:17989"/>
        <dbReference type="Rhea" id="RHEA-COMP:9863"/>
        <dbReference type="Rhea" id="RHEA-COMP:11604"/>
        <dbReference type="ChEBI" id="CHEBI:15378"/>
        <dbReference type="ChEBI" id="CHEBI:29999"/>
        <dbReference type="ChEBI" id="CHEBI:30616"/>
        <dbReference type="ChEBI" id="CHEBI:83421"/>
        <dbReference type="ChEBI" id="CHEBI:456216"/>
        <dbReference type="EC" id="2.7.11.1"/>
    </reaction>
</comment>
<dbReference type="GO" id="GO:0005634">
    <property type="term" value="C:nucleus"/>
    <property type="evidence" value="ECO:0007669"/>
    <property type="project" value="TreeGrafter"/>
</dbReference>
<dbReference type="InterPro" id="IPR011009">
    <property type="entry name" value="Kinase-like_dom_sf"/>
</dbReference>
<dbReference type="OrthoDB" id="539158at2759"/>
<evidence type="ECO:0000256" key="5">
    <source>
        <dbReference type="ARBA" id="ARBA00022777"/>
    </source>
</evidence>
<keyword evidence="4 9" id="KW-0547">Nucleotide-binding</keyword>
<dbReference type="AlphaFoldDB" id="A0A6A6PCK6"/>
<dbReference type="InterPro" id="IPR008271">
    <property type="entry name" value="Ser/Thr_kinase_AS"/>
</dbReference>
<accession>A0A6A6PCK6</accession>
<dbReference type="PROSITE" id="PS00107">
    <property type="entry name" value="PROTEIN_KINASE_ATP"/>
    <property type="match status" value="1"/>
</dbReference>
<evidence type="ECO:0000256" key="4">
    <source>
        <dbReference type="ARBA" id="ARBA00022741"/>
    </source>
</evidence>
<dbReference type="Gene3D" id="1.10.510.10">
    <property type="entry name" value="Transferase(Phosphotransferase) domain 1"/>
    <property type="match status" value="1"/>
</dbReference>
<dbReference type="GO" id="GO:0005524">
    <property type="term" value="F:ATP binding"/>
    <property type="evidence" value="ECO:0007669"/>
    <property type="project" value="UniProtKB-UniRule"/>
</dbReference>
<organism evidence="12 13">
    <name type="scientific">Lineolata rhizophorae</name>
    <dbReference type="NCBI Taxonomy" id="578093"/>
    <lineage>
        <taxon>Eukaryota</taxon>
        <taxon>Fungi</taxon>
        <taxon>Dikarya</taxon>
        <taxon>Ascomycota</taxon>
        <taxon>Pezizomycotina</taxon>
        <taxon>Dothideomycetes</taxon>
        <taxon>Dothideomycetes incertae sedis</taxon>
        <taxon>Lineolatales</taxon>
        <taxon>Lineolataceae</taxon>
        <taxon>Lineolata</taxon>
    </lineage>
</organism>
<proteinExistence type="predicted"/>
<dbReference type="GO" id="GO:0005737">
    <property type="term" value="C:cytoplasm"/>
    <property type="evidence" value="ECO:0007669"/>
    <property type="project" value="TreeGrafter"/>
</dbReference>
<dbReference type="Proteomes" id="UP000799766">
    <property type="component" value="Unassembled WGS sequence"/>
</dbReference>
<dbReference type="GO" id="GO:0035861">
    <property type="term" value="C:site of double-strand break"/>
    <property type="evidence" value="ECO:0007669"/>
    <property type="project" value="TreeGrafter"/>
</dbReference>
<feature type="region of interest" description="Disordered" evidence="10">
    <location>
        <begin position="403"/>
        <end position="423"/>
    </location>
</feature>
<dbReference type="PANTHER" id="PTHR43895:SF32">
    <property type="entry name" value="SERINE_THREONINE-PROTEIN KINASE CHK1"/>
    <property type="match status" value="1"/>
</dbReference>
<evidence type="ECO:0000256" key="2">
    <source>
        <dbReference type="ARBA" id="ARBA00022527"/>
    </source>
</evidence>
<comment type="catalytic activity">
    <reaction evidence="7">
        <text>L-threonyl-[protein] + ATP = O-phospho-L-threonyl-[protein] + ADP + H(+)</text>
        <dbReference type="Rhea" id="RHEA:46608"/>
        <dbReference type="Rhea" id="RHEA-COMP:11060"/>
        <dbReference type="Rhea" id="RHEA-COMP:11605"/>
        <dbReference type="ChEBI" id="CHEBI:15378"/>
        <dbReference type="ChEBI" id="CHEBI:30013"/>
        <dbReference type="ChEBI" id="CHEBI:30616"/>
        <dbReference type="ChEBI" id="CHEBI:61977"/>
        <dbReference type="ChEBI" id="CHEBI:456216"/>
        <dbReference type="EC" id="2.7.11.1"/>
    </reaction>
</comment>
<keyword evidence="3" id="KW-0808">Transferase</keyword>
<reference evidence="12" key="1">
    <citation type="journal article" date="2020" name="Stud. Mycol.">
        <title>101 Dothideomycetes genomes: a test case for predicting lifestyles and emergence of pathogens.</title>
        <authorList>
            <person name="Haridas S."/>
            <person name="Albert R."/>
            <person name="Binder M."/>
            <person name="Bloem J."/>
            <person name="Labutti K."/>
            <person name="Salamov A."/>
            <person name="Andreopoulos B."/>
            <person name="Baker S."/>
            <person name="Barry K."/>
            <person name="Bills G."/>
            <person name="Bluhm B."/>
            <person name="Cannon C."/>
            <person name="Castanera R."/>
            <person name="Culley D."/>
            <person name="Daum C."/>
            <person name="Ezra D."/>
            <person name="Gonzalez J."/>
            <person name="Henrissat B."/>
            <person name="Kuo A."/>
            <person name="Liang C."/>
            <person name="Lipzen A."/>
            <person name="Lutzoni F."/>
            <person name="Magnuson J."/>
            <person name="Mondo S."/>
            <person name="Nolan M."/>
            <person name="Ohm R."/>
            <person name="Pangilinan J."/>
            <person name="Park H.-J."/>
            <person name="Ramirez L."/>
            <person name="Alfaro M."/>
            <person name="Sun H."/>
            <person name="Tritt A."/>
            <person name="Yoshinaga Y."/>
            <person name="Zwiers L.-H."/>
            <person name="Turgeon B."/>
            <person name="Goodwin S."/>
            <person name="Spatafora J."/>
            <person name="Crous P."/>
            <person name="Grigoriev I."/>
        </authorList>
    </citation>
    <scope>NUCLEOTIDE SEQUENCE</scope>
    <source>
        <strain evidence="12">ATCC 16933</strain>
    </source>
</reference>
<keyword evidence="13" id="KW-1185">Reference proteome</keyword>
<dbReference type="GO" id="GO:0004674">
    <property type="term" value="F:protein serine/threonine kinase activity"/>
    <property type="evidence" value="ECO:0007669"/>
    <property type="project" value="UniProtKB-KW"/>
</dbReference>
<evidence type="ECO:0000259" key="11">
    <source>
        <dbReference type="PROSITE" id="PS50011"/>
    </source>
</evidence>
<dbReference type="InterPro" id="IPR000719">
    <property type="entry name" value="Prot_kinase_dom"/>
</dbReference>
<dbReference type="InterPro" id="IPR017441">
    <property type="entry name" value="Protein_kinase_ATP_BS"/>
</dbReference>
<feature type="domain" description="Protein kinase" evidence="11">
    <location>
        <begin position="19"/>
        <end position="308"/>
    </location>
</feature>
<dbReference type="EMBL" id="MU001671">
    <property type="protein sequence ID" value="KAF2461686.1"/>
    <property type="molecule type" value="Genomic_DNA"/>
</dbReference>
<name>A0A6A6PCK6_9PEZI</name>
<evidence type="ECO:0000256" key="10">
    <source>
        <dbReference type="SAM" id="MobiDB-lite"/>
    </source>
</evidence>
<evidence type="ECO:0000256" key="9">
    <source>
        <dbReference type="PROSITE-ProRule" id="PRU10141"/>
    </source>
</evidence>
<keyword evidence="5 12" id="KW-0418">Kinase</keyword>
<evidence type="ECO:0000256" key="3">
    <source>
        <dbReference type="ARBA" id="ARBA00022679"/>
    </source>
</evidence>
<keyword evidence="6 9" id="KW-0067">ATP-binding</keyword>
<gene>
    <name evidence="12" type="ORF">BDY21DRAFT_398566</name>
</gene>
<dbReference type="SMART" id="SM00220">
    <property type="entry name" value="S_TKc"/>
    <property type="match status" value="1"/>
</dbReference>
<evidence type="ECO:0000256" key="1">
    <source>
        <dbReference type="ARBA" id="ARBA00012513"/>
    </source>
</evidence>
<feature type="binding site" evidence="9">
    <location>
        <position position="49"/>
    </location>
    <ligand>
        <name>ATP</name>
        <dbReference type="ChEBI" id="CHEBI:30616"/>
    </ligand>
</feature>
<evidence type="ECO:0000256" key="6">
    <source>
        <dbReference type="ARBA" id="ARBA00022840"/>
    </source>
</evidence>
<dbReference type="PROSITE" id="PS50011">
    <property type="entry name" value="PROTEIN_KINASE_DOM"/>
    <property type="match status" value="1"/>
</dbReference>
<evidence type="ECO:0000313" key="13">
    <source>
        <dbReference type="Proteomes" id="UP000799766"/>
    </source>
</evidence>
<dbReference type="FunFam" id="1.10.510.10:FF:000692">
    <property type="entry name" value="Serine/threonine protein kinase, variant"/>
    <property type="match status" value="1"/>
</dbReference>
<dbReference type="GO" id="GO:0007095">
    <property type="term" value="P:mitotic G2 DNA damage checkpoint signaling"/>
    <property type="evidence" value="ECO:0007669"/>
    <property type="project" value="TreeGrafter"/>
</dbReference>
<keyword evidence="2" id="KW-0723">Serine/threonine-protein kinase</keyword>
<dbReference type="Pfam" id="PF00069">
    <property type="entry name" value="Pkinase"/>
    <property type="match status" value="1"/>
</dbReference>
<dbReference type="SUPFAM" id="SSF56112">
    <property type="entry name" value="Protein kinase-like (PK-like)"/>
    <property type="match status" value="1"/>
</dbReference>
<evidence type="ECO:0000256" key="7">
    <source>
        <dbReference type="ARBA" id="ARBA00047899"/>
    </source>
</evidence>
<dbReference type="EC" id="2.7.11.1" evidence="1"/>
<dbReference type="PANTHER" id="PTHR43895">
    <property type="entry name" value="CALCIUM/CALMODULIN-DEPENDENT PROTEIN KINASE KINASE-RELATED"/>
    <property type="match status" value="1"/>
</dbReference>
<evidence type="ECO:0000313" key="12">
    <source>
        <dbReference type="EMBL" id="KAF2461686.1"/>
    </source>
</evidence>
<evidence type="ECO:0000256" key="8">
    <source>
        <dbReference type="ARBA" id="ARBA00048679"/>
    </source>
</evidence>